<dbReference type="KEGG" id="sku:Sulku_0187"/>
<dbReference type="EMBL" id="CP002355">
    <property type="protein sequence ID" value="ADR32854.1"/>
    <property type="molecule type" value="Genomic_DNA"/>
</dbReference>
<organism evidence="2 3">
    <name type="scientific">Sulfuricurvum kujiense (strain ATCC BAA-921 / DSM 16994 / JCM 11577 / YK-1)</name>
    <dbReference type="NCBI Taxonomy" id="709032"/>
    <lineage>
        <taxon>Bacteria</taxon>
        <taxon>Pseudomonadati</taxon>
        <taxon>Campylobacterota</taxon>
        <taxon>Epsilonproteobacteria</taxon>
        <taxon>Campylobacterales</taxon>
        <taxon>Sulfurimonadaceae</taxon>
        <taxon>Sulfuricurvum</taxon>
    </lineage>
</organism>
<dbReference type="STRING" id="709032.Sulku_0187"/>
<sequence>MFRASILVLCLVSVSASAATILGFGAEADYYTPSASGDFDYKNTHTRFGNNDESGYQIGLFVEHPVPVIPNVRIDFTPKTSFSGSDGIGGSSKVSVTQTDITPYYEILDNAVEIDFGVSFKVLDATVEGTINESLNEVIPMGYLGVALTPPYSPIGMEGSVKYVGYNGDSLTDARIKLVWKIGAGLGAQAGYRYESLKVSDHFDLNSDVTFKGPFVGFNYRF</sequence>
<accession>E4TXF7</accession>
<evidence type="ECO:0000256" key="1">
    <source>
        <dbReference type="SAM" id="SignalP"/>
    </source>
</evidence>
<protein>
    <recommendedName>
        <fullName evidence="4">Outer membrane protein beta-barrel domain-containing protein</fullName>
    </recommendedName>
</protein>
<dbReference type="InterPro" id="IPR026387">
    <property type="entry name" value="OMP_w_GlyGly"/>
</dbReference>
<name>E4TXF7_SULKY</name>
<dbReference type="Proteomes" id="UP000008721">
    <property type="component" value="Chromosome"/>
</dbReference>
<keyword evidence="3" id="KW-1185">Reference proteome</keyword>
<feature type="chain" id="PRO_5003190031" description="Outer membrane protein beta-barrel domain-containing protein" evidence="1">
    <location>
        <begin position="19"/>
        <end position="222"/>
    </location>
</feature>
<proteinExistence type="predicted"/>
<evidence type="ECO:0008006" key="4">
    <source>
        <dbReference type="Google" id="ProtNLM"/>
    </source>
</evidence>
<dbReference type="OrthoDB" id="11310at2"/>
<keyword evidence="1" id="KW-0732">Signal</keyword>
<gene>
    <name evidence="2" type="ordered locus">Sulku_0187</name>
</gene>
<dbReference type="AlphaFoldDB" id="E4TXF7"/>
<feature type="signal peptide" evidence="1">
    <location>
        <begin position="1"/>
        <end position="18"/>
    </location>
</feature>
<reference evidence="2 3" key="1">
    <citation type="journal article" date="2012" name="Stand. Genomic Sci.">
        <title>Complete genome sequence of the sulfur compounds oxidizing chemolithoautotroph Sulfuricurvum kujiense type strain (YK-1(T)).</title>
        <authorList>
            <person name="Han C."/>
            <person name="Kotsyurbenko O."/>
            <person name="Chertkov O."/>
            <person name="Held B."/>
            <person name="Lapidus A."/>
            <person name="Nolan M."/>
            <person name="Lucas S."/>
            <person name="Hammon N."/>
            <person name="Deshpande S."/>
            <person name="Cheng J.F."/>
            <person name="Tapia R."/>
            <person name="Goodwin L.A."/>
            <person name="Pitluck S."/>
            <person name="Liolios K."/>
            <person name="Pagani I."/>
            <person name="Ivanova N."/>
            <person name="Mavromatis K."/>
            <person name="Mikhailova N."/>
            <person name="Pati A."/>
            <person name="Chen A."/>
            <person name="Palaniappan K."/>
            <person name="Land M."/>
            <person name="Hauser L."/>
            <person name="Chang Y.J."/>
            <person name="Jeffries C.D."/>
            <person name="Brambilla E.M."/>
            <person name="Rohde M."/>
            <person name="Spring S."/>
            <person name="Sikorski J."/>
            <person name="Goker M."/>
            <person name="Woyke T."/>
            <person name="Bristow J."/>
            <person name="Eisen J.A."/>
            <person name="Markowitz V."/>
            <person name="Hugenholtz P."/>
            <person name="Kyrpides N.C."/>
            <person name="Klenk H.P."/>
            <person name="Detter J.C."/>
        </authorList>
    </citation>
    <scope>NUCLEOTIDE SEQUENCE [LARGE SCALE GENOMIC DNA]</scope>
    <source>
        <strain evidence="3">ATCC BAA-921 / DSM 16994 / JCM 11577 / YK-1</strain>
    </source>
</reference>
<evidence type="ECO:0000313" key="2">
    <source>
        <dbReference type="EMBL" id="ADR32854.1"/>
    </source>
</evidence>
<dbReference type="RefSeq" id="WP_013459051.1">
    <property type="nucleotide sequence ID" value="NC_014762.1"/>
</dbReference>
<evidence type="ECO:0000313" key="3">
    <source>
        <dbReference type="Proteomes" id="UP000008721"/>
    </source>
</evidence>
<dbReference type="HOGENOM" id="CLU_093491_1_0_7"/>
<dbReference type="eggNOG" id="COG3637">
    <property type="taxonomic scope" value="Bacteria"/>
</dbReference>
<dbReference type="NCBIfam" id="TIGR04219">
    <property type="entry name" value="OMP_w_GlyGly"/>
    <property type="match status" value="1"/>
</dbReference>